<evidence type="ECO:0000313" key="3">
    <source>
        <dbReference type="Proteomes" id="UP001165270"/>
    </source>
</evidence>
<name>A0ABS9XUI0_9ACTN</name>
<dbReference type="PANTHER" id="PTHR37817">
    <property type="entry name" value="N-ACETYLTRANSFERASE EIS"/>
    <property type="match status" value="1"/>
</dbReference>
<dbReference type="EMBL" id="JALDAX010000024">
    <property type="protein sequence ID" value="MCI3245739.1"/>
    <property type="molecule type" value="Genomic_DNA"/>
</dbReference>
<feature type="domain" description="N-acetyltransferase" evidence="1">
    <location>
        <begin position="107"/>
        <end position="258"/>
    </location>
</feature>
<dbReference type="InterPro" id="IPR051554">
    <property type="entry name" value="Acetyltransferase_Eis"/>
</dbReference>
<dbReference type="PANTHER" id="PTHR37817:SF1">
    <property type="entry name" value="N-ACETYLTRANSFERASE EIS"/>
    <property type="match status" value="1"/>
</dbReference>
<dbReference type="InterPro" id="IPR000182">
    <property type="entry name" value="GNAT_dom"/>
</dbReference>
<dbReference type="SUPFAM" id="SSF55729">
    <property type="entry name" value="Acyl-CoA N-acyltransferases (Nat)"/>
    <property type="match status" value="1"/>
</dbReference>
<dbReference type="EC" id="2.3.1.-" evidence="2"/>
<comment type="caution">
    <text evidence="2">The sequence shown here is derived from an EMBL/GenBank/DDBJ whole genome shotgun (WGS) entry which is preliminary data.</text>
</comment>
<dbReference type="PROSITE" id="PS51186">
    <property type="entry name" value="GNAT"/>
    <property type="match status" value="1"/>
</dbReference>
<accession>A0ABS9XUI0</accession>
<keyword evidence="2" id="KW-0012">Acyltransferase</keyword>
<dbReference type="Gene3D" id="3.40.630.30">
    <property type="match status" value="1"/>
</dbReference>
<sequence length="258" mass="27611">MSDASVRVTSVHDLAPQARNLRAHWLAWGGSSGVHDDLVLYRSGLQHRLLNGVLRLRGKDVQAAAAEAERQLAGVPWRWWVGPDSDAHVSDALLKRGYERTGSMPIMSTRLDRPPVPDLPAGLTIESSTGPEGAAEYVDAYASSFGMTSLQDGVVTAERNLRTDLGVLIRMVGYLDRRPVASSATLISNGVAGLYWVATDPSHRGRGIGTALTVAAMNIAQDHGAQVCTLQASAMGTPVYRRLGFTQVSEIGLFTPPA</sequence>
<evidence type="ECO:0000259" key="1">
    <source>
        <dbReference type="PROSITE" id="PS51186"/>
    </source>
</evidence>
<dbReference type="Pfam" id="PF13508">
    <property type="entry name" value="Acetyltransf_7"/>
    <property type="match status" value="1"/>
</dbReference>
<protein>
    <submittedName>
        <fullName evidence="2">GNAT family N-acetyltransferase</fullName>
        <ecNumber evidence="2">2.3.1.-</ecNumber>
    </submittedName>
</protein>
<dbReference type="RefSeq" id="WP_242713236.1">
    <property type="nucleotide sequence ID" value="NZ_JALDAX010000024.1"/>
</dbReference>
<dbReference type="CDD" id="cd04301">
    <property type="entry name" value="NAT_SF"/>
    <property type="match status" value="1"/>
</dbReference>
<keyword evidence="2" id="KW-0808">Transferase</keyword>
<dbReference type="GO" id="GO:0016746">
    <property type="term" value="F:acyltransferase activity"/>
    <property type="evidence" value="ECO:0007669"/>
    <property type="project" value="UniProtKB-KW"/>
</dbReference>
<gene>
    <name evidence="2" type="ORF">MQN93_39150</name>
</gene>
<dbReference type="InterPro" id="IPR016181">
    <property type="entry name" value="Acyl_CoA_acyltransferase"/>
</dbReference>
<proteinExistence type="predicted"/>
<dbReference type="Proteomes" id="UP001165270">
    <property type="component" value="Unassembled WGS sequence"/>
</dbReference>
<organism evidence="2 3">
    <name type="scientific">Streptomyces spinosisporus</name>
    <dbReference type="NCBI Taxonomy" id="2927582"/>
    <lineage>
        <taxon>Bacteria</taxon>
        <taxon>Bacillati</taxon>
        <taxon>Actinomycetota</taxon>
        <taxon>Actinomycetes</taxon>
        <taxon>Kitasatosporales</taxon>
        <taxon>Streptomycetaceae</taxon>
        <taxon>Streptomyces</taxon>
    </lineage>
</organism>
<keyword evidence="3" id="KW-1185">Reference proteome</keyword>
<reference evidence="2" key="1">
    <citation type="submission" date="2022-03" db="EMBL/GenBank/DDBJ databases">
        <title>Streptomyces 7R015 and 7R016 isolated from Barleria lupulina in Thailand.</title>
        <authorList>
            <person name="Kanchanasin P."/>
            <person name="Phongsopitanun W."/>
            <person name="Tanasupawat S."/>
        </authorList>
    </citation>
    <scope>NUCLEOTIDE SEQUENCE</scope>
    <source>
        <strain evidence="2">7R016</strain>
    </source>
</reference>
<evidence type="ECO:0000313" key="2">
    <source>
        <dbReference type="EMBL" id="MCI3245739.1"/>
    </source>
</evidence>